<feature type="transmembrane region" description="Helical" evidence="1">
    <location>
        <begin position="29"/>
        <end position="52"/>
    </location>
</feature>
<protein>
    <submittedName>
        <fullName evidence="3">Unannotated protein</fullName>
    </submittedName>
</protein>
<dbReference type="EMBL" id="CAEZWJ010000087">
    <property type="protein sequence ID" value="CAB4665461.1"/>
    <property type="molecule type" value="Genomic_DNA"/>
</dbReference>
<organism evidence="3">
    <name type="scientific">freshwater metagenome</name>
    <dbReference type="NCBI Taxonomy" id="449393"/>
    <lineage>
        <taxon>unclassified sequences</taxon>
        <taxon>metagenomes</taxon>
        <taxon>ecological metagenomes</taxon>
    </lineage>
</organism>
<name>A0A6J6LUP7_9ZZZZ</name>
<dbReference type="InterPro" id="IPR021949">
    <property type="entry name" value="DUF3566_TM"/>
</dbReference>
<evidence type="ECO:0000313" key="3">
    <source>
        <dbReference type="EMBL" id="CAB4665461.1"/>
    </source>
</evidence>
<gene>
    <name evidence="3" type="ORF">UFOPK2214_01504</name>
</gene>
<accession>A0A6J6LUP7</accession>
<keyword evidence="1" id="KW-1133">Transmembrane helix</keyword>
<keyword evidence="1" id="KW-0812">Transmembrane</keyword>
<feature type="domain" description="DUF3566" evidence="2">
    <location>
        <begin position="15"/>
        <end position="123"/>
    </location>
</feature>
<keyword evidence="1" id="KW-0472">Membrane</keyword>
<proteinExistence type="predicted"/>
<dbReference type="Pfam" id="PF12089">
    <property type="entry name" value="DUF3566"/>
    <property type="match status" value="1"/>
</dbReference>
<reference evidence="3" key="1">
    <citation type="submission" date="2020-05" db="EMBL/GenBank/DDBJ databases">
        <authorList>
            <person name="Chiriac C."/>
            <person name="Salcher M."/>
            <person name="Ghai R."/>
            <person name="Kavagutti S V."/>
        </authorList>
    </citation>
    <scope>NUCLEOTIDE SEQUENCE</scope>
</reference>
<sequence length="140" mass="15229">MASTPDTTGQRRRVRRVTRVIRDIDAWSVFKVGLVFHAALYMVLLITGVLLWNVGSATGTIDNVEQFMESFGWDSFTFKGGSMFQAFAVLGIFGIALGTGIWVLAAVVFNLITELVGGIRVTVLEEEVVARSVEAGQTQG</sequence>
<evidence type="ECO:0000259" key="2">
    <source>
        <dbReference type="Pfam" id="PF12089"/>
    </source>
</evidence>
<evidence type="ECO:0000256" key="1">
    <source>
        <dbReference type="SAM" id="Phobius"/>
    </source>
</evidence>
<feature type="transmembrane region" description="Helical" evidence="1">
    <location>
        <begin position="83"/>
        <end position="112"/>
    </location>
</feature>
<dbReference type="AlphaFoldDB" id="A0A6J6LUP7"/>